<comment type="caution">
    <text evidence="1">The sequence shown here is derived from an EMBL/GenBank/DDBJ whole genome shotgun (WGS) entry which is preliminary data.</text>
</comment>
<protein>
    <recommendedName>
        <fullName evidence="3">Prefoldin subunit 1</fullName>
    </recommendedName>
</protein>
<accession>A0ABD3C0G4</accession>
<proteinExistence type="predicted"/>
<dbReference type="GO" id="GO:0009409">
    <property type="term" value="P:response to cold"/>
    <property type="evidence" value="ECO:0007669"/>
    <property type="project" value="UniProtKB-ARBA"/>
</dbReference>
<dbReference type="Proteomes" id="UP001632038">
    <property type="component" value="Unassembled WGS sequence"/>
</dbReference>
<dbReference type="Gene3D" id="1.10.287.370">
    <property type="match status" value="1"/>
</dbReference>
<evidence type="ECO:0000313" key="2">
    <source>
        <dbReference type="Proteomes" id="UP001632038"/>
    </source>
</evidence>
<keyword evidence="2" id="KW-1185">Reference proteome</keyword>
<sequence>MSAPNPSNSPSPADLLRQVKSHEIAVAELNNLSSSRAVYQRNGNLFFRTTIEKATAYEQTQLDFAKARLPKPS</sequence>
<dbReference type="GO" id="GO:0006457">
    <property type="term" value="P:protein folding"/>
    <property type="evidence" value="ECO:0007669"/>
    <property type="project" value="UniProtKB-ARBA"/>
</dbReference>
<reference evidence="2" key="1">
    <citation type="journal article" date="2024" name="IScience">
        <title>Strigolactones Initiate the Formation of Haustorium-like Structures in Castilleja.</title>
        <authorList>
            <person name="Buerger M."/>
            <person name="Peterson D."/>
            <person name="Chory J."/>
        </authorList>
    </citation>
    <scope>NUCLEOTIDE SEQUENCE [LARGE SCALE GENOMIC DNA]</scope>
</reference>
<organism evidence="1 2">
    <name type="scientific">Castilleja foliolosa</name>
    <dbReference type="NCBI Taxonomy" id="1961234"/>
    <lineage>
        <taxon>Eukaryota</taxon>
        <taxon>Viridiplantae</taxon>
        <taxon>Streptophyta</taxon>
        <taxon>Embryophyta</taxon>
        <taxon>Tracheophyta</taxon>
        <taxon>Spermatophyta</taxon>
        <taxon>Magnoliopsida</taxon>
        <taxon>eudicotyledons</taxon>
        <taxon>Gunneridae</taxon>
        <taxon>Pentapetalae</taxon>
        <taxon>asterids</taxon>
        <taxon>lamiids</taxon>
        <taxon>Lamiales</taxon>
        <taxon>Orobanchaceae</taxon>
        <taxon>Pedicularideae</taxon>
        <taxon>Castillejinae</taxon>
        <taxon>Castilleja</taxon>
    </lineage>
</organism>
<evidence type="ECO:0008006" key="3">
    <source>
        <dbReference type="Google" id="ProtNLM"/>
    </source>
</evidence>
<gene>
    <name evidence="1" type="ORF">CASFOL_033763</name>
</gene>
<name>A0ABD3C0G4_9LAMI</name>
<evidence type="ECO:0000313" key="1">
    <source>
        <dbReference type="EMBL" id="KAL3622352.1"/>
    </source>
</evidence>
<dbReference type="InterPro" id="IPR009053">
    <property type="entry name" value="Prefoldin"/>
</dbReference>
<dbReference type="AlphaFoldDB" id="A0ABD3C0G4"/>
<dbReference type="SUPFAM" id="SSF46579">
    <property type="entry name" value="Prefoldin"/>
    <property type="match status" value="1"/>
</dbReference>
<dbReference type="EMBL" id="JAVIJP010000060">
    <property type="protein sequence ID" value="KAL3622352.1"/>
    <property type="molecule type" value="Genomic_DNA"/>
</dbReference>